<name>S8DQF6_FOMSC</name>
<keyword evidence="18" id="KW-1185">Reference proteome</keyword>
<evidence type="ECO:0000256" key="13">
    <source>
        <dbReference type="ARBA" id="ARBA00043788"/>
    </source>
</evidence>
<organism evidence="17 18">
    <name type="scientific">Fomitopsis schrenkii</name>
    <name type="common">Brown rot fungus</name>
    <dbReference type="NCBI Taxonomy" id="2126942"/>
    <lineage>
        <taxon>Eukaryota</taxon>
        <taxon>Fungi</taxon>
        <taxon>Dikarya</taxon>
        <taxon>Basidiomycota</taxon>
        <taxon>Agaricomycotina</taxon>
        <taxon>Agaricomycetes</taxon>
        <taxon>Polyporales</taxon>
        <taxon>Fomitopsis</taxon>
    </lineage>
</organism>
<feature type="disulfide bond" evidence="16">
    <location>
        <begin position="112"/>
        <end position="446"/>
    </location>
</feature>
<keyword evidence="6" id="KW-0325">Glycoprotein</keyword>
<evidence type="ECO:0000256" key="9">
    <source>
        <dbReference type="ARBA" id="ARBA00043670"/>
    </source>
</evidence>
<evidence type="ECO:0000256" key="2">
    <source>
        <dbReference type="ARBA" id="ARBA00011245"/>
    </source>
</evidence>
<dbReference type="EMBL" id="KE504276">
    <property type="protein sequence ID" value="EPS93438.1"/>
    <property type="molecule type" value="Genomic_DNA"/>
</dbReference>
<evidence type="ECO:0000256" key="7">
    <source>
        <dbReference type="ARBA" id="ARBA00041857"/>
    </source>
</evidence>
<dbReference type="PROSITE" id="PS00616">
    <property type="entry name" value="HIS_ACID_PHOSPHAT_1"/>
    <property type="match status" value="1"/>
</dbReference>
<dbReference type="GO" id="GO:0005576">
    <property type="term" value="C:extracellular region"/>
    <property type="evidence" value="ECO:0007669"/>
    <property type="project" value="UniProtKB-SubCell"/>
</dbReference>
<comment type="catalytic activity">
    <reaction evidence="12">
        <text>1D-myo-inositol 1,2,4,5,6-pentakisphosphate + H2O = 1D-myo-inositol 1,2,5,6-tetrakisphosphate + phosphate</text>
        <dbReference type="Rhea" id="RHEA:77115"/>
        <dbReference type="ChEBI" id="CHEBI:15377"/>
        <dbReference type="ChEBI" id="CHEBI:43474"/>
        <dbReference type="ChEBI" id="CHEBI:57798"/>
        <dbReference type="ChEBI" id="CHEBI:195535"/>
    </reaction>
    <physiologicalReaction direction="left-to-right" evidence="12">
        <dbReference type="Rhea" id="RHEA:77116"/>
    </physiologicalReaction>
</comment>
<evidence type="ECO:0000256" key="1">
    <source>
        <dbReference type="ARBA" id="ARBA00004613"/>
    </source>
</evidence>
<dbReference type="eggNOG" id="KOG1382">
    <property type="taxonomic scope" value="Eukaryota"/>
</dbReference>
<comment type="catalytic activity">
    <reaction evidence="10">
        <text>1D-myo-inositol 1,2-bisphosphate + H2O = 1D-myo-inositol 2-phosphate + phosphate</text>
        <dbReference type="Rhea" id="RHEA:77135"/>
        <dbReference type="ChEBI" id="CHEBI:15377"/>
        <dbReference type="ChEBI" id="CHEBI:43474"/>
        <dbReference type="ChEBI" id="CHEBI:84142"/>
        <dbReference type="ChEBI" id="CHEBI:195539"/>
    </reaction>
    <physiologicalReaction direction="left-to-right" evidence="10">
        <dbReference type="Rhea" id="RHEA:77136"/>
    </physiologicalReaction>
</comment>
<dbReference type="Proteomes" id="UP000015241">
    <property type="component" value="Unassembled WGS sequence"/>
</dbReference>
<dbReference type="CDD" id="cd07061">
    <property type="entry name" value="HP_HAP_like"/>
    <property type="match status" value="1"/>
</dbReference>
<evidence type="ECO:0000256" key="4">
    <source>
        <dbReference type="ARBA" id="ARBA00022801"/>
    </source>
</evidence>
<dbReference type="AlphaFoldDB" id="S8DQF6"/>
<proteinExistence type="predicted"/>
<dbReference type="Gene3D" id="3.40.50.1240">
    <property type="entry name" value="Phosphoglycerate mutase-like"/>
    <property type="match status" value="1"/>
</dbReference>
<evidence type="ECO:0000256" key="8">
    <source>
        <dbReference type="ARBA" id="ARBA00042300"/>
    </source>
</evidence>
<dbReference type="InterPro" id="IPR029033">
    <property type="entry name" value="His_PPase_superfam"/>
</dbReference>
<dbReference type="PANTHER" id="PTHR20963">
    <property type="entry name" value="MULTIPLE INOSITOL POLYPHOSPHATE PHOSPHATASE-RELATED"/>
    <property type="match status" value="1"/>
</dbReference>
<dbReference type="InParanoid" id="S8DQF6"/>
<dbReference type="GO" id="GO:0016158">
    <property type="term" value="F:inositol hexakisphosphate 3-phosphatase activity"/>
    <property type="evidence" value="ECO:0007669"/>
    <property type="project" value="UniProtKB-EC"/>
</dbReference>
<dbReference type="FunCoup" id="S8DQF6">
    <property type="interactions" value="208"/>
</dbReference>
<accession>S8DQF6</accession>
<evidence type="ECO:0000256" key="15">
    <source>
        <dbReference type="ARBA" id="ARBA00044262"/>
    </source>
</evidence>
<comment type="catalytic activity">
    <reaction evidence="9">
        <text>1D-myo-inositol 1,2,5,6-tetrakisphosphate + H2O = 1D-myo-inositol 1,2,6-trisphosphate + phosphate</text>
        <dbReference type="Rhea" id="RHEA:77119"/>
        <dbReference type="ChEBI" id="CHEBI:15377"/>
        <dbReference type="ChEBI" id="CHEBI:43474"/>
        <dbReference type="ChEBI" id="CHEBI:195535"/>
        <dbReference type="ChEBI" id="CHEBI:195537"/>
    </reaction>
    <physiologicalReaction direction="left-to-right" evidence="9">
        <dbReference type="Rhea" id="RHEA:77120"/>
    </physiologicalReaction>
</comment>
<dbReference type="InterPro" id="IPR033379">
    <property type="entry name" value="Acid_Pase_AS"/>
</dbReference>
<evidence type="ECO:0000256" key="10">
    <source>
        <dbReference type="ARBA" id="ARBA00043675"/>
    </source>
</evidence>
<dbReference type="InterPro" id="IPR016274">
    <property type="entry name" value="Histidine_acid_Pase_euk"/>
</dbReference>
<comment type="catalytic activity">
    <reaction evidence="11">
        <text>1D-myo-inositol 1,2,6-trisphosphate + H2O = 1D-myo-inositol 1,2-bisphosphate + phosphate</text>
        <dbReference type="Rhea" id="RHEA:77131"/>
        <dbReference type="ChEBI" id="CHEBI:15377"/>
        <dbReference type="ChEBI" id="CHEBI:43474"/>
        <dbReference type="ChEBI" id="CHEBI:195537"/>
        <dbReference type="ChEBI" id="CHEBI:195539"/>
    </reaction>
    <physiologicalReaction direction="left-to-right" evidence="11">
        <dbReference type="Rhea" id="RHEA:77132"/>
    </physiologicalReaction>
</comment>
<dbReference type="OrthoDB" id="6509975at2759"/>
<comment type="catalytic activity">
    <reaction evidence="13">
        <text>1D-myo-inositol hexakisphosphate + H2O = 1D-myo-inositol 1,2,4,5,6-pentakisphosphate + phosphate</text>
        <dbReference type="Rhea" id="RHEA:16989"/>
        <dbReference type="ChEBI" id="CHEBI:15377"/>
        <dbReference type="ChEBI" id="CHEBI:43474"/>
        <dbReference type="ChEBI" id="CHEBI:57798"/>
        <dbReference type="ChEBI" id="CHEBI:58130"/>
        <dbReference type="EC" id="3.1.3.8"/>
    </reaction>
    <physiologicalReaction direction="left-to-right" evidence="13">
        <dbReference type="Rhea" id="RHEA:16990"/>
    </physiologicalReaction>
</comment>
<keyword evidence="3" id="KW-0964">Secreted</keyword>
<evidence type="ECO:0000256" key="12">
    <source>
        <dbReference type="ARBA" id="ARBA00043748"/>
    </source>
</evidence>
<dbReference type="GO" id="GO:0003993">
    <property type="term" value="F:acid phosphatase activity"/>
    <property type="evidence" value="ECO:0007669"/>
    <property type="project" value="TreeGrafter"/>
</dbReference>
<evidence type="ECO:0000256" key="16">
    <source>
        <dbReference type="PIRSR" id="PIRSR000894-2"/>
    </source>
</evidence>
<evidence type="ECO:0000256" key="6">
    <source>
        <dbReference type="ARBA" id="ARBA00023180"/>
    </source>
</evidence>
<evidence type="ECO:0000256" key="11">
    <source>
        <dbReference type="ARBA" id="ARBA00043721"/>
    </source>
</evidence>
<evidence type="ECO:0000313" key="17">
    <source>
        <dbReference type="EMBL" id="EPS93438.1"/>
    </source>
</evidence>
<feature type="disulfide bond" evidence="16">
    <location>
        <begin position="293"/>
        <end position="317"/>
    </location>
</feature>
<dbReference type="HOGENOM" id="CLU_020880_0_1_1"/>
<keyword evidence="4" id="KW-0378">Hydrolase</keyword>
<evidence type="ECO:0000313" key="18">
    <source>
        <dbReference type="Proteomes" id="UP000015241"/>
    </source>
</evidence>
<dbReference type="InterPro" id="IPR000560">
    <property type="entry name" value="His_Pase_clade-2"/>
</dbReference>
<feature type="disulfide bond" evidence="16">
    <location>
        <begin position="247"/>
        <end position="507"/>
    </location>
</feature>
<keyword evidence="5 16" id="KW-1015">Disulfide bond</keyword>
<protein>
    <recommendedName>
        <fullName evidence="14">Phytase A</fullName>
    </recommendedName>
    <alternativeName>
        <fullName evidence="15">Histidine acid phosphatase phyA</fullName>
    </alternativeName>
    <alternativeName>
        <fullName evidence="8">Myo-inositol hexakisphosphate phosphohydrolase A</fullName>
    </alternativeName>
    <alternativeName>
        <fullName evidence="7">Myo-inositol-hexaphosphate 3-phosphohydrolase A</fullName>
    </alternativeName>
</protein>
<reference evidence="17 18" key="1">
    <citation type="journal article" date="2012" name="Science">
        <title>The Paleozoic origin of enzymatic lignin decomposition reconstructed from 31 fungal genomes.</title>
        <authorList>
            <person name="Floudas D."/>
            <person name="Binder M."/>
            <person name="Riley R."/>
            <person name="Barry K."/>
            <person name="Blanchette R.A."/>
            <person name="Henrissat B."/>
            <person name="Martinez A.T."/>
            <person name="Otillar R."/>
            <person name="Spatafora J.W."/>
            <person name="Yadav J.S."/>
            <person name="Aerts A."/>
            <person name="Benoit I."/>
            <person name="Boyd A."/>
            <person name="Carlson A."/>
            <person name="Copeland A."/>
            <person name="Coutinho P.M."/>
            <person name="de Vries R.P."/>
            <person name="Ferreira P."/>
            <person name="Findley K."/>
            <person name="Foster B."/>
            <person name="Gaskell J."/>
            <person name="Glotzer D."/>
            <person name="Gorecki P."/>
            <person name="Heitman J."/>
            <person name="Hesse C."/>
            <person name="Hori C."/>
            <person name="Igarashi K."/>
            <person name="Jurgens J.A."/>
            <person name="Kallen N."/>
            <person name="Kersten P."/>
            <person name="Kohler A."/>
            <person name="Kuees U."/>
            <person name="Kumar T.K.A."/>
            <person name="Kuo A."/>
            <person name="LaButti K."/>
            <person name="Larrondo L.F."/>
            <person name="Lindquist E."/>
            <person name="Ling A."/>
            <person name="Lombard V."/>
            <person name="Lucas S."/>
            <person name="Lundell T."/>
            <person name="Martin R."/>
            <person name="McLaughlin D.J."/>
            <person name="Morgenstern I."/>
            <person name="Morin E."/>
            <person name="Murat C."/>
            <person name="Nagy L.G."/>
            <person name="Nolan M."/>
            <person name="Ohm R.A."/>
            <person name="Patyshakuliyeva A."/>
            <person name="Rokas A."/>
            <person name="Ruiz-Duenas F.J."/>
            <person name="Sabat G."/>
            <person name="Salamov A."/>
            <person name="Samejima M."/>
            <person name="Schmutz J."/>
            <person name="Slot J.C."/>
            <person name="St John F."/>
            <person name="Stenlid J."/>
            <person name="Sun H."/>
            <person name="Sun S."/>
            <person name="Syed K."/>
            <person name="Tsang A."/>
            <person name="Wiebenga A."/>
            <person name="Young D."/>
            <person name="Pisabarro A."/>
            <person name="Eastwood D.C."/>
            <person name="Martin F."/>
            <person name="Cullen D."/>
            <person name="Grigoriev I.V."/>
            <person name="Hibbett D.S."/>
        </authorList>
    </citation>
    <scope>NUCLEOTIDE SEQUENCE</scope>
    <source>
        <strain evidence="18">FP-58527</strain>
    </source>
</reference>
<dbReference type="Pfam" id="PF00328">
    <property type="entry name" value="His_Phos_2"/>
    <property type="match status" value="1"/>
</dbReference>
<dbReference type="SUPFAM" id="SSF53254">
    <property type="entry name" value="Phosphoglycerate mutase-like"/>
    <property type="match status" value="1"/>
</dbReference>
<comment type="subunit">
    <text evidence="2">Monomer.</text>
</comment>
<comment type="subcellular location">
    <subcellularLocation>
        <location evidence="1">Secreted</location>
    </subcellularLocation>
</comment>
<feature type="disulfide bond" evidence="16">
    <location>
        <begin position="475"/>
        <end position="484"/>
    </location>
</feature>
<sequence>MMDEKAPFLASALLPLYYPRAGDALAASEQRRTVSVGERWWHLGDLAWRWIFRLCIVFVWYIVLVHFNPLLRSWVTQDSDAGIDVPIRIQRFWGQYSPYYPAGEYTPIPTGCNITQVSKLHRHGARYPSHSDGPDYKAAVSKLLAADKYKVPELQFLKTYEYVLDEDYLVPLGAEQSWESGIEAHERYGRLVRSAEDVFVRASDMERVVDTAGNWTLGFADASRGKVKPSIGVILSEKLNSTLHNDCPNASEAEEEMATWVHQFAPSIAKRLNQAAPGANVSDQDVFGLMAMCPFESIAHAQAEPHMQKRKSHSKFCDLFADDEWPAFEYHGDIEKYYKTGPGNTLGLVQGVGYVNELLARLTDSPVHDHTQHNASLLFPLHKALYADFSHENLMVAVYAALGLFNVTEGDAPNPRKIPKDWEERVWRASRMVPFSARMVVERLQCGRVRPEDVRGEETFVRVFVNDALQPLEFCGAKTREGMCRLDAFVKSQVYARNDGNGDFEKCYH</sequence>
<evidence type="ECO:0000256" key="3">
    <source>
        <dbReference type="ARBA" id="ARBA00022525"/>
    </source>
</evidence>
<evidence type="ECO:0000256" key="14">
    <source>
        <dbReference type="ARBA" id="ARBA00044106"/>
    </source>
</evidence>
<gene>
    <name evidence="17" type="ORF">FOMPIDRAFT_100421</name>
</gene>
<evidence type="ECO:0000256" key="5">
    <source>
        <dbReference type="ARBA" id="ARBA00023157"/>
    </source>
</evidence>
<dbReference type="PANTHER" id="PTHR20963:SF24">
    <property type="entry name" value="3-PHYTASE B"/>
    <property type="match status" value="1"/>
</dbReference>
<dbReference type="PIRSF" id="PIRSF000894">
    <property type="entry name" value="Acid_phosphatase"/>
    <property type="match status" value="1"/>
</dbReference>
<dbReference type="STRING" id="743788.S8DQF6"/>